<comment type="caution">
    <text evidence="5">The sequence shown here is derived from an EMBL/GenBank/DDBJ whole genome shotgun (WGS) entry which is preliminary data.</text>
</comment>
<evidence type="ECO:0000313" key="6">
    <source>
        <dbReference type="Proteomes" id="UP000605148"/>
    </source>
</evidence>
<dbReference type="InterPro" id="IPR025195">
    <property type="entry name" value="GTA_TIM_dom"/>
</dbReference>
<dbReference type="Pfam" id="PF13547">
    <property type="entry name" value="GTA_TIM"/>
    <property type="match status" value="1"/>
</dbReference>
<reference evidence="5" key="1">
    <citation type="journal article" date="2014" name="Int. J. Syst. Evol. Microbiol.">
        <title>Complete genome sequence of Corynebacterium casei LMG S-19264T (=DSM 44701T), isolated from a smear-ripened cheese.</title>
        <authorList>
            <consortium name="US DOE Joint Genome Institute (JGI-PGF)"/>
            <person name="Walter F."/>
            <person name="Albersmeier A."/>
            <person name="Kalinowski J."/>
            <person name="Ruckert C."/>
        </authorList>
    </citation>
    <scope>NUCLEOTIDE SEQUENCE</scope>
    <source>
        <strain evidence="5">CGMCC 1.12426</strain>
    </source>
</reference>
<evidence type="ECO:0000259" key="4">
    <source>
        <dbReference type="Pfam" id="PF23666"/>
    </source>
</evidence>
<feature type="region of interest" description="Disordered" evidence="1">
    <location>
        <begin position="1117"/>
        <end position="1141"/>
    </location>
</feature>
<dbReference type="EMBL" id="BMFA01000006">
    <property type="protein sequence ID" value="GGB51042.1"/>
    <property type="molecule type" value="Genomic_DNA"/>
</dbReference>
<sequence>MATLILSAAGQAFGSALGLGGFGGLLGKAAGALAGNALDQSLFGSSRTIETGRLSDLDVQSSSEGASLPKVYGRVRLAGQVIWATRFEEVVNEERRGGKGGGGGVTVRSYAYFANFAIALCEGPIARIGRIWADGKPVAAADWPMRIYKGTADQVPDPLISAFQTHAPAYRGTAYVVFERLPLEPFGNRLPQLSFEVIRPVGALERQVRAVTVIPGAGEFAYAPSPVSLAPRPGVTESVNVHVPGARSDWHVAMDELQDLCPNLERAALVVAWFGDDLRAGQCTLRPKVEVAEKETRGGTWSVAGLARDQALLVSQIGDRPAYGGTPSDGSVIAALKDLKARGIAPMLIPFILMDVPPGNGLPDPHGGAEQAAFPWRGRIVPAGDVGADALAFFGTATASDFQVTGETIVYTGPQEWSFRRHILHHAALAKAAGGVEAFLIGTEMRGLTRAHTGGGAYPCVQELVALSAEARALLGPGTKISYAADWSEYGSHVPASGELRFPLDPLWAAPEIDFIGIDNYLPMADQRDGGDPDGNEDPYDLEGLRSQIAGGEYFDFFYASAADRAAAVRTPITDGAAAKPWVYRVKDLKSWWSEPHVERVGNAELSGSTGWVPKSKPVRFTELGIPAIDRGANQPNVFVDPKSSESAVPYFSRGNRDDLMQRRALEAALSYWDDRHPWLPMGDNPVSPVYGGRMVDGSGIYLWTWDARPYPAFPAFAHVWADGQNWDLGHWLTGRLGQGQLDAVITALLADFGISPADVRVTGLSGSLDGLAVPGPVSARQVIEPLLQAYGGLACDRGTEFVLKDSGALPVATIGPERLAEPTGEGSLFSRVRAQTSELAREVRLSAEDPQTDFRRQVAASRRLEGGSFTVESMDLKAAIAPATLRQNAEKRLRRIWRESERLEFSLGPGDLGLEPGDTVAVTGTPFETFSPSLKLRIEAIEDTGRRRIEAVRVAEDSPFPQDPPGADPGTRFSSGLIGPPHAVVFDLPVLSERDSPTSARLAVFAAPWPGSFDLLRSSGATGYEPLLAIDSPIVMGRLLDTLESGPIGLFDRGNAVRVELFSGHLESRPSHQVFDGRNALAVRSRTGGFEILQFQTAELTGPRQYRLTGLLRGQRGTEPEAEAGSDAGAEAVHLDPTPPPQIPVTADQRGLEYAYKLVPQGLALDDPASLAFTHAASGRGALPFAPVHVRGRKQTDGILIRWVRQTRVGGDSWAGVEVALGEEAEAYEVDILAPDAVMVLRTIHAQVPQVLYPTASMMTDFGQVPDVLNVTVFQMSATAGRGLPRKVQIHV</sequence>
<accession>A0A916TL27</accession>
<dbReference type="InterPro" id="IPR056490">
    <property type="entry name" value="Rcc01698_C"/>
</dbReference>
<dbReference type="Pfam" id="PF23666">
    <property type="entry name" value="Rcc01698_C"/>
    <property type="match status" value="1"/>
</dbReference>
<dbReference type="Pfam" id="PF13550">
    <property type="entry name" value="Phage-tail_3"/>
    <property type="match status" value="1"/>
</dbReference>
<dbReference type="Gene3D" id="3.20.20.80">
    <property type="entry name" value="Glycosidases"/>
    <property type="match status" value="1"/>
</dbReference>
<feature type="domain" description="Rcc01698-like C-terminal" evidence="4">
    <location>
        <begin position="1036"/>
        <end position="1134"/>
    </location>
</feature>
<protein>
    <recommendedName>
        <fullName evidence="7">Tail protein</fullName>
    </recommendedName>
</protein>
<evidence type="ECO:0000313" key="5">
    <source>
        <dbReference type="EMBL" id="GGB51042.1"/>
    </source>
</evidence>
<feature type="domain" description="GTA TIM-barrel-like" evidence="2">
    <location>
        <begin position="417"/>
        <end position="715"/>
    </location>
</feature>
<keyword evidence="6" id="KW-1185">Reference proteome</keyword>
<evidence type="ECO:0000259" key="2">
    <source>
        <dbReference type="Pfam" id="PF13547"/>
    </source>
</evidence>
<feature type="compositionally biased region" description="Low complexity" evidence="1">
    <location>
        <begin position="1124"/>
        <end position="1133"/>
    </location>
</feature>
<feature type="domain" description="Tip attachment protein J" evidence="3">
    <location>
        <begin position="778"/>
        <end position="944"/>
    </location>
</feature>
<proteinExistence type="predicted"/>
<evidence type="ECO:0000259" key="3">
    <source>
        <dbReference type="Pfam" id="PF13550"/>
    </source>
</evidence>
<dbReference type="Proteomes" id="UP000605148">
    <property type="component" value="Unassembled WGS sequence"/>
</dbReference>
<dbReference type="OrthoDB" id="8445115at2"/>
<evidence type="ECO:0000256" key="1">
    <source>
        <dbReference type="SAM" id="MobiDB-lite"/>
    </source>
</evidence>
<organism evidence="5 6">
    <name type="scientific">Roseibium aquae</name>
    <dbReference type="NCBI Taxonomy" id="1323746"/>
    <lineage>
        <taxon>Bacteria</taxon>
        <taxon>Pseudomonadati</taxon>
        <taxon>Pseudomonadota</taxon>
        <taxon>Alphaproteobacteria</taxon>
        <taxon>Hyphomicrobiales</taxon>
        <taxon>Stappiaceae</taxon>
        <taxon>Roseibium</taxon>
    </lineage>
</organism>
<dbReference type="CDD" id="cd19607">
    <property type="entry name" value="GTA_TIM-barrel-like"/>
    <property type="match status" value="1"/>
</dbReference>
<dbReference type="InterPro" id="IPR032876">
    <property type="entry name" value="J_dom"/>
</dbReference>
<dbReference type="RefSeq" id="WP_150496148.1">
    <property type="nucleotide sequence ID" value="NZ_BMFA01000006.1"/>
</dbReference>
<reference evidence="5" key="2">
    <citation type="submission" date="2020-09" db="EMBL/GenBank/DDBJ databases">
        <authorList>
            <person name="Sun Q."/>
            <person name="Zhou Y."/>
        </authorList>
    </citation>
    <scope>NUCLEOTIDE SEQUENCE</scope>
    <source>
        <strain evidence="5">CGMCC 1.12426</strain>
    </source>
</reference>
<gene>
    <name evidence="5" type="ORF">GCM10011316_23900</name>
</gene>
<name>A0A916TL27_9HYPH</name>
<evidence type="ECO:0008006" key="7">
    <source>
        <dbReference type="Google" id="ProtNLM"/>
    </source>
</evidence>